<organism evidence="1 2">
    <name type="scientific">Lonchura striata</name>
    <name type="common">white-rumped munia</name>
    <dbReference type="NCBI Taxonomy" id="40157"/>
    <lineage>
        <taxon>Eukaryota</taxon>
        <taxon>Metazoa</taxon>
        <taxon>Chordata</taxon>
        <taxon>Craniata</taxon>
        <taxon>Vertebrata</taxon>
        <taxon>Euteleostomi</taxon>
        <taxon>Archelosauria</taxon>
        <taxon>Archosauria</taxon>
        <taxon>Dinosauria</taxon>
        <taxon>Saurischia</taxon>
        <taxon>Theropoda</taxon>
        <taxon>Coelurosauria</taxon>
        <taxon>Aves</taxon>
        <taxon>Neognathae</taxon>
        <taxon>Neoaves</taxon>
        <taxon>Telluraves</taxon>
        <taxon>Australaves</taxon>
        <taxon>Passeriformes</taxon>
        <taxon>Passeroidea</taxon>
        <taxon>Estrildidae</taxon>
        <taxon>Estrildinae</taxon>
        <taxon>Lonchura</taxon>
    </lineage>
</organism>
<gene>
    <name evidence="1" type="ORF">RLOC_00003263</name>
</gene>
<reference evidence="1 2" key="1">
    <citation type="submission" date="2017-05" db="EMBL/GenBank/DDBJ databases">
        <title>Genome of assembly of the Bengalese finch, Lonchura striata domestica.</title>
        <authorList>
            <person name="Colquitt B.M."/>
            <person name="Brainard M.S."/>
        </authorList>
    </citation>
    <scope>NUCLEOTIDE SEQUENCE [LARGE SCALE GENOMIC DNA]</scope>
    <source>
        <strain evidence="1">White83orange57</strain>
    </source>
</reference>
<accession>A0A218UCZ9</accession>
<dbReference type="Proteomes" id="UP000197619">
    <property type="component" value="Unassembled WGS sequence"/>
</dbReference>
<keyword evidence="2" id="KW-1185">Reference proteome</keyword>
<evidence type="ECO:0000313" key="1">
    <source>
        <dbReference type="EMBL" id="OWK51546.1"/>
    </source>
</evidence>
<evidence type="ECO:0000313" key="2">
    <source>
        <dbReference type="Proteomes" id="UP000197619"/>
    </source>
</evidence>
<protein>
    <submittedName>
        <fullName evidence="1">Uncharacterized protein</fullName>
    </submittedName>
</protein>
<name>A0A218UCZ9_9PASE</name>
<dbReference type="EMBL" id="MUZQ01000426">
    <property type="protein sequence ID" value="OWK51546.1"/>
    <property type="molecule type" value="Genomic_DNA"/>
</dbReference>
<proteinExistence type="predicted"/>
<sequence length="150" mass="16707">MAKGPKGALQTDIRNLDWENGQRMCPGAPGPGLAPDCKKSLYRRMGASPKLSPPQTCAALIDPREPYKLASGTWTGKMAKLYALGLLALGWHQTPKSQYIEEWTPDRNWKMAKVCALGLLALGWHQTPKSQYIEEWTPDRNCPHLKLVVP</sequence>
<comment type="caution">
    <text evidence="1">The sequence shown here is derived from an EMBL/GenBank/DDBJ whole genome shotgun (WGS) entry which is preliminary data.</text>
</comment>
<dbReference type="AlphaFoldDB" id="A0A218UCZ9"/>